<dbReference type="Gene3D" id="1.20.1250.20">
    <property type="entry name" value="MFS general substrate transporter like domains"/>
    <property type="match status" value="1"/>
</dbReference>
<dbReference type="GO" id="GO:0022857">
    <property type="term" value="F:transmembrane transporter activity"/>
    <property type="evidence" value="ECO:0007669"/>
    <property type="project" value="InterPro"/>
</dbReference>
<feature type="compositionally biased region" description="Polar residues" evidence="5">
    <location>
        <begin position="19"/>
        <end position="33"/>
    </location>
</feature>
<feature type="transmembrane region" description="Helical" evidence="6">
    <location>
        <begin position="326"/>
        <end position="345"/>
    </location>
</feature>
<keyword evidence="2 6" id="KW-0812">Transmembrane</keyword>
<gene>
    <name evidence="8" type="ORF">OH76DRAFT_246971</name>
</gene>
<dbReference type="STRING" id="139420.A0A371CLP8"/>
<dbReference type="Proteomes" id="UP000256964">
    <property type="component" value="Unassembled WGS sequence"/>
</dbReference>
<sequence>MWRGCERVDLSPPPLSSSAMSQTTLAPESHSNLSPLEDVKKASPRKGLAFWMAFLAVLASLFLSVLDLSAVPTALPTIVADLQGGDQYVWVGSAYSLASTAVLLMCGRMADIFGRRPVMLTSIALFALGSALAGAAHNMNMLVAARVIQGLGGGCIYAMTQIVTSDLVPLSERAAYQSALVMVYALAAGIGPFIGAILSEKASWRWIFYINLPLTGVAFTLVAVFLRVHTPGGAILTKLSRVDWTGNALIAAGSTFTLIGLIWGGVHYPWGSAHVLGPLISGVILIVAFFIYEVLFFRRSTSEENIGDSTSSATLPFDLLDNRTSLFAFVATFLHGITSVVLIYYMPVFFQACLGASPIRSSVDILPVALVMTPFAMLCGIIIKVTQKYRPINYLGWILLIVGFGLLTLLRPESPTAKWAGFQFIAAAGTGIIYASTLFPILAPLPVARNAAAVAFFAFCRSFAQTWGIAMAGVILQNRLSSALPAAFISLFSGDVDIAFAAVPVIRTLDEPLRGQVQAAFADSLAVVWKAMIGVCGAGFLTVLLLKEVPMTTHMDERFALEDAGKSLPDEEKGQTKVATR</sequence>
<feature type="transmembrane region" description="Helical" evidence="6">
    <location>
        <begin position="526"/>
        <end position="546"/>
    </location>
</feature>
<organism evidence="8 9">
    <name type="scientific">Lentinus brumalis</name>
    <dbReference type="NCBI Taxonomy" id="2498619"/>
    <lineage>
        <taxon>Eukaryota</taxon>
        <taxon>Fungi</taxon>
        <taxon>Dikarya</taxon>
        <taxon>Basidiomycota</taxon>
        <taxon>Agaricomycotina</taxon>
        <taxon>Agaricomycetes</taxon>
        <taxon>Polyporales</taxon>
        <taxon>Polyporaceae</taxon>
        <taxon>Lentinus</taxon>
    </lineage>
</organism>
<feature type="transmembrane region" description="Helical" evidence="6">
    <location>
        <begin position="88"/>
        <end position="106"/>
    </location>
</feature>
<dbReference type="AlphaFoldDB" id="A0A371CLP8"/>
<evidence type="ECO:0000256" key="6">
    <source>
        <dbReference type="SAM" id="Phobius"/>
    </source>
</evidence>
<protein>
    <submittedName>
        <fullName evidence="8">MFS general substrate transporter</fullName>
    </submittedName>
</protein>
<comment type="subcellular location">
    <subcellularLocation>
        <location evidence="1">Membrane</location>
        <topology evidence="1">Multi-pass membrane protein</topology>
    </subcellularLocation>
</comment>
<dbReference type="GO" id="GO:0005886">
    <property type="term" value="C:plasma membrane"/>
    <property type="evidence" value="ECO:0007669"/>
    <property type="project" value="TreeGrafter"/>
</dbReference>
<keyword evidence="4 6" id="KW-0472">Membrane</keyword>
<dbReference type="PANTHER" id="PTHR23501:SF102">
    <property type="entry name" value="DRUG TRANSPORTER, PUTATIVE (AFU_ORTHOLOGUE AFUA_3G08530)-RELATED"/>
    <property type="match status" value="1"/>
</dbReference>
<dbReference type="PRINTS" id="PR01036">
    <property type="entry name" value="TCRTETB"/>
</dbReference>
<feature type="transmembrane region" description="Helical" evidence="6">
    <location>
        <begin position="118"/>
        <end position="136"/>
    </location>
</feature>
<dbReference type="OrthoDB" id="3437016at2759"/>
<feature type="transmembrane region" description="Helical" evidence="6">
    <location>
        <begin position="206"/>
        <end position="228"/>
    </location>
</feature>
<keyword evidence="9" id="KW-1185">Reference proteome</keyword>
<feature type="transmembrane region" description="Helical" evidence="6">
    <location>
        <begin position="48"/>
        <end position="68"/>
    </location>
</feature>
<keyword evidence="3 6" id="KW-1133">Transmembrane helix</keyword>
<accession>A0A371CLP8</accession>
<feature type="region of interest" description="Disordered" evidence="5">
    <location>
        <begin position="1"/>
        <end position="33"/>
    </location>
</feature>
<dbReference type="PANTHER" id="PTHR23501">
    <property type="entry name" value="MAJOR FACILITATOR SUPERFAMILY"/>
    <property type="match status" value="1"/>
</dbReference>
<evidence type="ECO:0000313" key="9">
    <source>
        <dbReference type="Proteomes" id="UP000256964"/>
    </source>
</evidence>
<evidence type="ECO:0000313" key="8">
    <source>
        <dbReference type="EMBL" id="RDX41209.1"/>
    </source>
</evidence>
<feature type="transmembrane region" description="Helical" evidence="6">
    <location>
        <begin position="273"/>
        <end position="292"/>
    </location>
</feature>
<evidence type="ECO:0000256" key="2">
    <source>
        <dbReference type="ARBA" id="ARBA00022692"/>
    </source>
</evidence>
<dbReference type="Gene3D" id="1.20.1720.10">
    <property type="entry name" value="Multidrug resistance protein D"/>
    <property type="match status" value="1"/>
</dbReference>
<proteinExistence type="predicted"/>
<feature type="transmembrane region" description="Helical" evidence="6">
    <location>
        <begin position="422"/>
        <end position="445"/>
    </location>
</feature>
<dbReference type="InterPro" id="IPR011701">
    <property type="entry name" value="MFS"/>
</dbReference>
<feature type="domain" description="Major facilitator superfamily (MFS) profile" evidence="7">
    <location>
        <begin position="53"/>
        <end position="511"/>
    </location>
</feature>
<evidence type="ECO:0000256" key="3">
    <source>
        <dbReference type="ARBA" id="ARBA00022989"/>
    </source>
</evidence>
<feature type="transmembrane region" description="Helical" evidence="6">
    <location>
        <begin position="248"/>
        <end position="266"/>
    </location>
</feature>
<name>A0A371CLP8_9APHY</name>
<feature type="transmembrane region" description="Helical" evidence="6">
    <location>
        <begin position="365"/>
        <end position="386"/>
    </location>
</feature>
<evidence type="ECO:0000256" key="5">
    <source>
        <dbReference type="SAM" id="MobiDB-lite"/>
    </source>
</evidence>
<dbReference type="InterPro" id="IPR036259">
    <property type="entry name" value="MFS_trans_sf"/>
</dbReference>
<feature type="transmembrane region" description="Helical" evidence="6">
    <location>
        <begin position="451"/>
        <end position="476"/>
    </location>
</feature>
<evidence type="ECO:0000259" key="7">
    <source>
        <dbReference type="PROSITE" id="PS50850"/>
    </source>
</evidence>
<evidence type="ECO:0000256" key="4">
    <source>
        <dbReference type="ARBA" id="ARBA00023136"/>
    </source>
</evidence>
<dbReference type="PROSITE" id="PS50850">
    <property type="entry name" value="MFS"/>
    <property type="match status" value="1"/>
</dbReference>
<dbReference type="EMBL" id="KZ857519">
    <property type="protein sequence ID" value="RDX41209.1"/>
    <property type="molecule type" value="Genomic_DNA"/>
</dbReference>
<feature type="transmembrane region" description="Helical" evidence="6">
    <location>
        <begin position="392"/>
        <end position="410"/>
    </location>
</feature>
<dbReference type="Pfam" id="PF07690">
    <property type="entry name" value="MFS_1"/>
    <property type="match status" value="1"/>
</dbReference>
<reference evidence="8 9" key="1">
    <citation type="journal article" date="2018" name="Biotechnol. Biofuels">
        <title>Integrative visual omics of the white-rot fungus Polyporus brumalis exposes the biotechnological potential of its oxidative enzymes for delignifying raw plant biomass.</title>
        <authorList>
            <person name="Miyauchi S."/>
            <person name="Rancon A."/>
            <person name="Drula E."/>
            <person name="Hage H."/>
            <person name="Chaduli D."/>
            <person name="Favel A."/>
            <person name="Grisel S."/>
            <person name="Henrissat B."/>
            <person name="Herpoel-Gimbert I."/>
            <person name="Ruiz-Duenas F.J."/>
            <person name="Chevret D."/>
            <person name="Hainaut M."/>
            <person name="Lin J."/>
            <person name="Wang M."/>
            <person name="Pangilinan J."/>
            <person name="Lipzen A."/>
            <person name="Lesage-Meessen L."/>
            <person name="Navarro D."/>
            <person name="Riley R."/>
            <person name="Grigoriev I.V."/>
            <person name="Zhou S."/>
            <person name="Raouche S."/>
            <person name="Rosso M.N."/>
        </authorList>
    </citation>
    <scope>NUCLEOTIDE SEQUENCE [LARGE SCALE GENOMIC DNA]</scope>
    <source>
        <strain evidence="8 9">BRFM 1820</strain>
    </source>
</reference>
<dbReference type="InterPro" id="IPR020846">
    <property type="entry name" value="MFS_dom"/>
</dbReference>
<dbReference type="SUPFAM" id="SSF103473">
    <property type="entry name" value="MFS general substrate transporter"/>
    <property type="match status" value="2"/>
</dbReference>
<feature type="transmembrane region" description="Helical" evidence="6">
    <location>
        <begin position="174"/>
        <end position="194"/>
    </location>
</feature>
<evidence type="ECO:0000256" key="1">
    <source>
        <dbReference type="ARBA" id="ARBA00004141"/>
    </source>
</evidence>